<gene>
    <name evidence="1" type="ORF">LSS_12012</name>
</gene>
<accession>K8Y9U0</accession>
<dbReference type="Proteomes" id="UP000035800">
    <property type="component" value="Chromosome I"/>
</dbReference>
<dbReference type="KEGG" id="lst:LSS_12012"/>
<proteinExistence type="predicted"/>
<sequence>MIGRKTAISRRDLILRSLFLDFIEAPFMDFLLISTE</sequence>
<name>K8Y9U0_9LEPT</name>
<reference evidence="1 2" key="2">
    <citation type="journal article" date="2014" name="Emerg. Microbes Infect.">
        <title>Potential impact on kidney infection: a whole-genome analysis of Leptospira santarosai serovar Shermani.</title>
        <authorList>
            <person name="Chou L.F."/>
            <person name="Chen T.W."/>
            <person name="Ko Y.C."/>
            <person name="Pan M.J."/>
            <person name="Tian Y.C."/>
            <person name="Chiu C.H."/>
            <person name="Tang P."/>
            <person name="Hung C.C."/>
            <person name="Yang C.W."/>
        </authorList>
    </citation>
    <scope>NUCLEOTIDE SEQUENCE</scope>
    <source>
        <strain evidence="1 2">LT 821</strain>
    </source>
</reference>
<dbReference type="EMBL" id="CP006694">
    <property type="protein sequence ID" value="EKT86430.1"/>
    <property type="molecule type" value="Genomic_DNA"/>
</dbReference>
<reference evidence="1 2" key="1">
    <citation type="journal article" date="2012" name="Gene">
        <title>Sequence of Leptospira santarosai serovar Shermani genome and prediction of virulence-associated genes.</title>
        <authorList>
            <person name="Chou L.F."/>
            <person name="Chen Y.T."/>
            <person name="Lu C.W."/>
            <person name="Ko Y.C."/>
            <person name="Tang C.Y."/>
            <person name="Pan M.J."/>
            <person name="Tian Y.C."/>
            <person name="Chiu C.H."/>
            <person name="Hung C.C."/>
            <person name="Yang C.W."/>
        </authorList>
    </citation>
    <scope>NUCLEOTIDE SEQUENCE [LARGE SCALE GENOMIC DNA]</scope>
    <source>
        <strain evidence="1">LT 821</strain>
    </source>
</reference>
<protein>
    <submittedName>
        <fullName evidence="1">Uncharacterized protein</fullName>
    </submittedName>
</protein>
<evidence type="ECO:0000313" key="1">
    <source>
        <dbReference type="EMBL" id="EKT86430.1"/>
    </source>
</evidence>
<organism evidence="1 2">
    <name type="scientific">Leptospira santarosai serovar Shermani str. LT 821</name>
    <dbReference type="NCBI Taxonomy" id="758847"/>
    <lineage>
        <taxon>Bacteria</taxon>
        <taxon>Pseudomonadati</taxon>
        <taxon>Spirochaetota</taxon>
        <taxon>Spirochaetia</taxon>
        <taxon>Leptospirales</taxon>
        <taxon>Leptospiraceae</taxon>
        <taxon>Leptospira</taxon>
    </lineage>
</organism>
<dbReference type="STRING" id="758847.LSS_12012"/>
<evidence type="ECO:0000313" key="2">
    <source>
        <dbReference type="Proteomes" id="UP000035800"/>
    </source>
</evidence>
<dbReference type="AlphaFoldDB" id="K8Y9U0"/>